<evidence type="ECO:0000313" key="3">
    <source>
        <dbReference type="Proteomes" id="UP000032352"/>
    </source>
</evidence>
<proteinExistence type="predicted"/>
<dbReference type="Proteomes" id="UP000032352">
    <property type="component" value="Chromosome pTvir"/>
</dbReference>
<dbReference type="EMBL" id="CP059734">
    <property type="protein sequence ID" value="WDE08906.1"/>
    <property type="molecule type" value="Genomic_DNA"/>
</dbReference>
<evidence type="ECO:0000313" key="1">
    <source>
        <dbReference type="EMBL" id="WDE08906.1"/>
    </source>
</evidence>
<evidence type="ECO:0000313" key="2">
    <source>
        <dbReference type="EMBL" id="WDE08953.1"/>
    </source>
</evidence>
<organism evidence="1 3">
    <name type="scientific">Thalassomonas viridans</name>
    <dbReference type="NCBI Taxonomy" id="137584"/>
    <lineage>
        <taxon>Bacteria</taxon>
        <taxon>Pseudomonadati</taxon>
        <taxon>Pseudomonadota</taxon>
        <taxon>Gammaproteobacteria</taxon>
        <taxon>Alteromonadales</taxon>
        <taxon>Colwelliaceae</taxon>
        <taxon>Thalassomonas</taxon>
    </lineage>
</organism>
<name>A0AAE9Z8V5_9GAMM</name>
<dbReference type="EMBL" id="CP059734">
    <property type="protein sequence ID" value="WDE08953.1"/>
    <property type="molecule type" value="Genomic_DNA"/>
</dbReference>
<sequence>MSFFFQKNIFIVACSVIALLLFIKGLPDASGNAGYKLTEKWVPQMKYPQNLQSKQFYQQLLTLYPAKATSNSPLLFVLGNETGTTEEKLISLYRIYGSPDEVIFMAAEHRSYGGTLAITYSHKYPETLNVALASSTRVKWPLLLNEYAAEFKTVQAPGFVQRLEQSMMHIATDRVAL</sequence>
<reference evidence="1" key="2">
    <citation type="submission" date="2020-07" db="EMBL/GenBank/DDBJ databases">
        <authorList>
            <person name="van Zyl L.J."/>
            <person name="Busche T."/>
            <person name="Ruckert C."/>
            <person name="Kalinowski J."/>
            <person name="Trindade M.I."/>
        </authorList>
    </citation>
    <scope>NUCLEOTIDE SEQUENCE</scope>
    <source>
        <strain evidence="1">XOM25</strain>
    </source>
</reference>
<protein>
    <submittedName>
        <fullName evidence="1">Uncharacterized protein</fullName>
    </submittedName>
</protein>
<dbReference type="KEGG" id="tvd:SG34_034015"/>
<reference evidence="1 3" key="1">
    <citation type="journal article" date="2015" name="Genome Announc.">
        <title>Draft Genome Sequences of Marine Isolates of Thalassomonas viridans and Thalassomonas actiniarum.</title>
        <authorList>
            <person name="Olonade I."/>
            <person name="van Zyl L.J."/>
            <person name="Trindade M."/>
        </authorList>
    </citation>
    <scope>NUCLEOTIDE SEQUENCE [LARGE SCALE GENOMIC DNA]</scope>
    <source>
        <strain evidence="1 3">XOM25</strain>
    </source>
</reference>
<reference evidence="1 3" key="3">
    <citation type="journal article" date="2022" name="Mar. Drugs">
        <title>Bioassay-Guided Fractionation Leads to the Detection of Cholic Acid Generated by the Rare Thalassomonas sp.</title>
        <authorList>
            <person name="Pheiffer F."/>
            <person name="Schneider Y.K."/>
            <person name="Hansen E.H."/>
            <person name="Andersen J.H."/>
            <person name="Isaksson J."/>
            <person name="Busche T."/>
            <person name="R C."/>
            <person name="Kalinowski J."/>
            <person name="Zyl L.V."/>
            <person name="Trindade M."/>
        </authorList>
    </citation>
    <scope>NUCLEOTIDE SEQUENCE [LARGE SCALE GENOMIC DNA]</scope>
    <source>
        <strain evidence="1 3">XOM25</strain>
    </source>
</reference>
<dbReference type="KEGG" id="tvd:SG34_029650"/>
<accession>A0AAE9Z8V5</accession>
<keyword evidence="3" id="KW-1185">Reference proteome</keyword>
<gene>
    <name evidence="2" type="ORF">SG34_029650</name>
    <name evidence="1" type="ORF">SG34_034015</name>
</gene>
<dbReference type="RefSeq" id="WP_044840327.1">
    <property type="nucleotide sequence ID" value="NZ_CP059734.1"/>
</dbReference>
<dbReference type="AlphaFoldDB" id="A0AAE9Z8V5"/>